<dbReference type="SUPFAM" id="SSF143865">
    <property type="entry name" value="CorA soluble domain-like"/>
    <property type="match status" value="1"/>
</dbReference>
<dbReference type="CDD" id="cd12829">
    <property type="entry name" value="Alr1p-like"/>
    <property type="match status" value="1"/>
</dbReference>
<dbReference type="Pfam" id="PF01544">
    <property type="entry name" value="CorA"/>
    <property type="match status" value="1"/>
</dbReference>
<dbReference type="RefSeq" id="XP_052905140.1">
    <property type="nucleotide sequence ID" value="XM_053048380.1"/>
</dbReference>
<dbReference type="AlphaFoldDB" id="A0A086J367"/>
<evidence type="ECO:0000313" key="7">
    <source>
        <dbReference type="EMBL" id="KFG26585.1"/>
    </source>
</evidence>
<comment type="similarity">
    <text evidence="2">Belongs to the CorA metal ion transporter (MIT) (TC 1.A.35) family.</text>
</comment>
<dbReference type="PANTHER" id="PTHR21535:SF51">
    <property type="entry name" value="MANGANESE RESISTANCE PROTEIN MNR2"/>
    <property type="match status" value="1"/>
</dbReference>
<evidence type="ECO:0000256" key="3">
    <source>
        <dbReference type="ARBA" id="ARBA00022692"/>
    </source>
</evidence>
<keyword evidence="4 6" id="KW-1133">Transmembrane helix</keyword>
<evidence type="ECO:0000256" key="1">
    <source>
        <dbReference type="ARBA" id="ARBA00004141"/>
    </source>
</evidence>
<dbReference type="HOGENOM" id="CLU_030291_0_0_1"/>
<dbReference type="SUPFAM" id="SSF144083">
    <property type="entry name" value="Magnesium transport protein CorA, transmembrane region"/>
    <property type="match status" value="1"/>
</dbReference>
<gene>
    <name evidence="7" type="ORF">NESG_00736</name>
</gene>
<organism evidence="7 8">
    <name type="scientific">Nematocida ausubeli (strain ATCC PRA-371 / ERTm2)</name>
    <name type="common">Nematode killer fungus</name>
    <dbReference type="NCBI Taxonomy" id="1913371"/>
    <lineage>
        <taxon>Eukaryota</taxon>
        <taxon>Fungi</taxon>
        <taxon>Fungi incertae sedis</taxon>
        <taxon>Microsporidia</taxon>
        <taxon>Nematocida</taxon>
    </lineage>
</organism>
<dbReference type="InterPro" id="IPR045863">
    <property type="entry name" value="CorA_TM1_TM2"/>
</dbReference>
<keyword evidence="3 6" id="KW-0812">Transmembrane</keyword>
<dbReference type="EMBL" id="AKIJ01000002">
    <property type="protein sequence ID" value="KFG26585.1"/>
    <property type="molecule type" value="Genomic_DNA"/>
</dbReference>
<name>A0A086J367_NEMA1</name>
<comment type="caution">
    <text evidence="7">The sequence shown here is derived from an EMBL/GenBank/DDBJ whole genome shotgun (WGS) entry which is preliminary data.</text>
</comment>
<evidence type="ECO:0000256" key="6">
    <source>
        <dbReference type="SAM" id="Phobius"/>
    </source>
</evidence>
<feature type="transmembrane region" description="Helical" evidence="6">
    <location>
        <begin position="357"/>
        <end position="374"/>
    </location>
</feature>
<dbReference type="InterPro" id="IPR002523">
    <property type="entry name" value="MgTranspt_CorA/ZnTranspt_ZntB"/>
</dbReference>
<dbReference type="GO" id="GO:0015095">
    <property type="term" value="F:magnesium ion transmembrane transporter activity"/>
    <property type="evidence" value="ECO:0007669"/>
    <property type="project" value="InterPro"/>
</dbReference>
<proteinExistence type="inferred from homology"/>
<evidence type="ECO:0008006" key="9">
    <source>
        <dbReference type="Google" id="ProtNLM"/>
    </source>
</evidence>
<keyword evidence="5 6" id="KW-0472">Membrane</keyword>
<dbReference type="GO" id="GO:0016020">
    <property type="term" value="C:membrane"/>
    <property type="evidence" value="ECO:0007669"/>
    <property type="project" value="UniProtKB-SubCell"/>
</dbReference>
<reference evidence="7 8" key="1">
    <citation type="journal article" date="2014" name="Genome Announc.">
        <title>Genome Sequence of the Microsporidian Species Nematocida sp1 Strain ERTm6 (ATCC PRA-372).</title>
        <authorList>
            <person name="Bakowski M.A."/>
            <person name="Priest M."/>
            <person name="Young S."/>
            <person name="Cuomo C.A."/>
            <person name="Troemel E.R."/>
        </authorList>
    </citation>
    <scope>NUCLEOTIDE SEQUENCE [LARGE SCALE GENOMIC DNA]</scope>
    <source>
        <strain evidence="7 8">ERTm6</strain>
    </source>
</reference>
<dbReference type="GeneID" id="77675709"/>
<feature type="transmembrane region" description="Helical" evidence="6">
    <location>
        <begin position="386"/>
        <end position="406"/>
    </location>
</feature>
<evidence type="ECO:0000256" key="4">
    <source>
        <dbReference type="ARBA" id="ARBA00022989"/>
    </source>
</evidence>
<evidence type="ECO:0000256" key="5">
    <source>
        <dbReference type="ARBA" id="ARBA00023136"/>
    </source>
</evidence>
<accession>A0A086J367</accession>
<comment type="subcellular location">
    <subcellularLocation>
        <location evidence="1">Membrane</location>
        <topology evidence="1">Multi-pass membrane protein</topology>
    </subcellularLocation>
</comment>
<evidence type="ECO:0000256" key="2">
    <source>
        <dbReference type="ARBA" id="ARBA00009765"/>
    </source>
</evidence>
<dbReference type="InterPro" id="IPR045861">
    <property type="entry name" value="CorA_cytoplasmic_dom"/>
</dbReference>
<keyword evidence="8" id="KW-1185">Reference proteome</keyword>
<dbReference type="InterPro" id="IPR044089">
    <property type="entry name" value="Alr1-like"/>
</dbReference>
<sequence>MNNAESHRSALAEIITIYRKMKKGREMPHVYKSRKGREIDETTDSVSETIRSIPNIRRTERDDTLQMTFNFSPLNTLNPSGIKYLFYSKNSGLVQTQVLENITANYLEMLKSNFFWLNTFNPSDSDLQTLCSMFDIHELTLQDIKEGNTDEKIEVFKHYTFISMKLMVEADPTNDDIDFNILVFKDFVLTFHDKPWISVQDTFNFIELLSAHTPLTPSWVLYSIIIEFLQDIKYLADGCTLETSKIQAISKKFKEPEMAGLLKRNFNVSCQINSLQMTTRYKIEILTIIKNRCRKRIVPLVQKYLSESVDDLKDLAKKLGENHRVLERAQDTYLALLNVAQTQEGNEMNKSMRRMSLTALILSPCQLLSGIWGMNVRVPGQNNETLYPFFGIVCFSLLPLLFYFYVPIRRTLRKML</sequence>
<protein>
    <recommendedName>
        <fullName evidence="9">Magnesium transporter</fullName>
    </recommendedName>
</protein>
<dbReference type="Gene3D" id="3.30.460.20">
    <property type="entry name" value="CorA soluble domain-like"/>
    <property type="match status" value="1"/>
</dbReference>
<evidence type="ECO:0000313" key="8">
    <source>
        <dbReference type="Proteomes" id="UP000054524"/>
    </source>
</evidence>
<dbReference type="Proteomes" id="UP000054524">
    <property type="component" value="Unassembled WGS sequence"/>
</dbReference>
<dbReference type="Gene3D" id="1.20.58.340">
    <property type="entry name" value="Magnesium transport protein CorA, transmembrane region"/>
    <property type="match status" value="2"/>
</dbReference>
<dbReference type="PANTHER" id="PTHR21535">
    <property type="entry name" value="MAGNESIUM AND COBALT TRANSPORT PROTEIN/MITOCHONDRIAL IMPORT INNER MEMBRANE TRANSLOCASE SUBUNIT TIM8"/>
    <property type="match status" value="1"/>
</dbReference>